<dbReference type="GO" id="GO:0004190">
    <property type="term" value="F:aspartic-type endopeptidase activity"/>
    <property type="evidence" value="ECO:0007669"/>
    <property type="project" value="UniProtKB-KW"/>
</dbReference>
<sequence>MPETTEPGFRKWKIENSMIMSWLINSMNNDIGENFLLFGTAKDIWDAAKETYSSSENTSELFRQIVEQKRLFKFFLGLNRELDDKESDDGIKEQPAPTLDASALAARSFNSSGGDRQKRDRPWCDYCKKPGHYKETCWKLHGKPADWKPKPRLTEMAEHTWLPTLRAHLFPSRPSLLRRNEAVDSDTGASDHMTGDAAILQNYKPSNGHSSVHIADGSKSKIAGTGSIKLTKDLYLDSVLHVPNLDCNLLSISKLARDLQCVTKFYPNSCVFQDLKSGKMIGSAELCSGLYLLHVANSQTKSLKQVAYSLRFAKHTRTVYPQIPYKPSTVFSLVHSDVWGPSRIKNISGTRWFVTFVDDHTRVTWVFLMKEKSEVGHIFQTFNLMVQNQFNSKIQVLKSDNAKEYFTSSLSTYLQNHGIIHISSCVDTPQQNGVAERKNRHLLEVARCLMFSSNVPNYFWGEAILTATYLINRMPSRVLTFQSPRQLFLKQFPHTHAPLLIYHSKYLVARHSFMCILKIVANLLLEQISAFSRVFSNPKRGESMNEHQVWESLLEGVPSFHSESPNPSQFAPTELSTPMPSSVQPAQHTNVPSPVTIQSPMPIQPIAPQLANENLQVYIRRRKRQELEHGSQSTCGQYIDSNSSLPEENIGEDRAGEVLIPSIDDSTCHCIEEGAFATSLDDTQVPNTIQEALKISEWKKAVQDEIDALEKNGTWTITDLPVGKRPVGCKWIFTIKYKADGSVERFKARLDLLSLAVNQDWCLQQLDIKNAFLNGDLEEEVYMEIPPGFEESMAKNQNLKKYLSEEFEVKDLGNLKYFLGMEVARSRKGIVVSQRKYILDLLKETGMLGCKPIDTPMDSQKKLGIEKESTPVDRGRYQRLVGRLIYLSHTRPDIGFAVSAGKVYSSEKTENRDTEVYSDADWAGNIIDRRSTSGYCSFVWGNLVTWRSKKQSVVARSSAEAEYRALAQGICEGIWIKRVLSELGQTSSSPILMMCDNQAAISIAKNPVHHDRTKHVEIDRHFITEKGENSVMEDKDRGDFLFLDLPSLPLSKQSRPTDPLIETLPKLPDQPEPVPENPKFAPENVRFDKVFSRKKTVVPESVQVQDFNPNSKNEVTISNPSLQSESHVNNDDQDLPIAVRKGIRECTNRPLYPLTHFLSFKKFSPSHRAFLVSLNTISIPTTVSKALTDEKWKQAMNVEMEALEKNKTWELVKLPTGKKPVGCKWVYTVKYRADGSIERYKARLVAKGYTQTYGIDYQETFALVAKMNTVRVLLSLAANYNWDLQQFDVKNAFLHGELEEEIYMEVPPGYDNNLAAHTVCKLKKALYGLKQSPRTWFGRFARVMITMGYRQSQGDHTLFIKHLSSGRLTALLVYVDDIIVIGNDDKERQVLNQCLAKEFEIKALGRSMLQISLKETGKTACKPASTPIDPNLRLKEAENDATVDKEMYQRLVGRLIYLSHTQPDIAYAVSMISQFMHSPKEAHLQVAYRVLQYLKGTPGKGIMFKRNGGLVLEAYTDVDYAGSIIDRRSTSEYCTFLGENLVTWRSKKQNVVARSSAEAEFRAMAQGVCELLWLKIVLEDLKIKWDGPMRLYCDNKSAISIAHNPVQHDRTKHIEIDRHFIKEKLDSGLICTPYVSTHGQLADILTKGLSSSVFQSFVSKLGMVNTIHQLERECGKT</sequence>
<dbReference type="Pfam" id="PF07727">
    <property type="entry name" value="RVT_2"/>
    <property type="match status" value="3"/>
</dbReference>
<dbReference type="SUPFAM" id="SSF56672">
    <property type="entry name" value="DNA/RNA polymerases"/>
    <property type="match status" value="2"/>
</dbReference>
<dbReference type="GO" id="GO:0015074">
    <property type="term" value="P:DNA integration"/>
    <property type="evidence" value="ECO:0007669"/>
    <property type="project" value="InterPro"/>
</dbReference>
<protein>
    <submittedName>
        <fullName evidence="4">Retrovirus-related Pol polyprotein from transposon RE1</fullName>
    </submittedName>
</protein>
<evidence type="ECO:0000256" key="1">
    <source>
        <dbReference type="ARBA" id="ARBA00022750"/>
    </source>
</evidence>
<dbReference type="GO" id="GO:0003676">
    <property type="term" value="F:nucleic acid binding"/>
    <property type="evidence" value="ECO:0007669"/>
    <property type="project" value="InterPro"/>
</dbReference>
<dbReference type="InterPro" id="IPR036397">
    <property type="entry name" value="RNaseH_sf"/>
</dbReference>
<dbReference type="InterPro" id="IPR043502">
    <property type="entry name" value="DNA/RNA_pol_sf"/>
</dbReference>
<comment type="caution">
    <text evidence="4">The sequence shown here is derived from an EMBL/GenBank/DDBJ whole genome shotgun (WGS) entry which is preliminary data.</text>
</comment>
<feature type="region of interest" description="Disordered" evidence="2">
    <location>
        <begin position="102"/>
        <end position="121"/>
    </location>
</feature>
<dbReference type="PROSITE" id="PS50994">
    <property type="entry name" value="INTEGRASE"/>
    <property type="match status" value="1"/>
</dbReference>
<evidence type="ECO:0000313" key="5">
    <source>
        <dbReference type="Proteomes" id="UP000288805"/>
    </source>
</evidence>
<organism evidence="4 5">
    <name type="scientific">Vitis vinifera</name>
    <name type="common">Grape</name>
    <dbReference type="NCBI Taxonomy" id="29760"/>
    <lineage>
        <taxon>Eukaryota</taxon>
        <taxon>Viridiplantae</taxon>
        <taxon>Streptophyta</taxon>
        <taxon>Embryophyta</taxon>
        <taxon>Tracheophyta</taxon>
        <taxon>Spermatophyta</taxon>
        <taxon>Magnoliopsida</taxon>
        <taxon>eudicotyledons</taxon>
        <taxon>Gunneridae</taxon>
        <taxon>Pentapetalae</taxon>
        <taxon>rosids</taxon>
        <taxon>Vitales</taxon>
        <taxon>Vitaceae</taxon>
        <taxon>Viteae</taxon>
        <taxon>Vitis</taxon>
    </lineage>
</organism>
<feature type="domain" description="Integrase catalytic" evidence="3">
    <location>
        <begin position="323"/>
        <end position="492"/>
    </location>
</feature>
<reference evidence="4 5" key="1">
    <citation type="journal article" date="2018" name="PLoS Genet.">
        <title>Population sequencing reveals clonal diversity and ancestral inbreeding in the grapevine cultivar Chardonnay.</title>
        <authorList>
            <person name="Roach M.J."/>
            <person name="Johnson D.L."/>
            <person name="Bohlmann J."/>
            <person name="van Vuuren H.J."/>
            <person name="Jones S.J."/>
            <person name="Pretorius I.S."/>
            <person name="Schmidt S.A."/>
            <person name="Borneman A.R."/>
        </authorList>
    </citation>
    <scope>NUCLEOTIDE SEQUENCE [LARGE SCALE GENOMIC DNA]</scope>
    <source>
        <strain evidence="5">cv. Chardonnay</strain>
        <tissue evidence="4">Leaf</tissue>
    </source>
</reference>
<dbReference type="Pfam" id="PF22936">
    <property type="entry name" value="Pol_BBD"/>
    <property type="match status" value="1"/>
</dbReference>
<dbReference type="SUPFAM" id="SSF53098">
    <property type="entry name" value="Ribonuclease H-like"/>
    <property type="match status" value="1"/>
</dbReference>
<evidence type="ECO:0000259" key="3">
    <source>
        <dbReference type="PROSITE" id="PS50994"/>
    </source>
</evidence>
<dbReference type="InterPro" id="IPR013103">
    <property type="entry name" value="RVT_2"/>
</dbReference>
<keyword evidence="1" id="KW-0378">Hydrolase</keyword>
<dbReference type="PANTHER" id="PTHR11439:SF440">
    <property type="entry name" value="INTEGRASE CATALYTIC DOMAIN-CONTAINING PROTEIN"/>
    <property type="match status" value="1"/>
</dbReference>
<evidence type="ECO:0000313" key="4">
    <source>
        <dbReference type="EMBL" id="RVW92469.1"/>
    </source>
</evidence>
<dbReference type="EMBL" id="QGNW01000137">
    <property type="protein sequence ID" value="RVW92469.1"/>
    <property type="molecule type" value="Genomic_DNA"/>
</dbReference>
<gene>
    <name evidence="4" type="primary">RE1_2023</name>
    <name evidence="4" type="ORF">CK203_042716</name>
</gene>
<dbReference type="CDD" id="cd09272">
    <property type="entry name" value="RNase_HI_RT_Ty1"/>
    <property type="match status" value="2"/>
</dbReference>
<dbReference type="InterPro" id="IPR012337">
    <property type="entry name" value="RNaseH-like_sf"/>
</dbReference>
<dbReference type="InterPro" id="IPR054722">
    <property type="entry name" value="PolX-like_BBD"/>
</dbReference>
<dbReference type="Gene3D" id="3.30.420.10">
    <property type="entry name" value="Ribonuclease H-like superfamily/Ribonuclease H"/>
    <property type="match status" value="1"/>
</dbReference>
<dbReference type="Proteomes" id="UP000288805">
    <property type="component" value="Unassembled WGS sequence"/>
</dbReference>
<feature type="region of interest" description="Disordered" evidence="2">
    <location>
        <begin position="561"/>
        <end position="589"/>
    </location>
</feature>
<feature type="region of interest" description="Disordered" evidence="2">
    <location>
        <begin position="1053"/>
        <end position="1081"/>
    </location>
</feature>
<evidence type="ECO:0000256" key="2">
    <source>
        <dbReference type="SAM" id="MobiDB-lite"/>
    </source>
</evidence>
<dbReference type="InterPro" id="IPR001584">
    <property type="entry name" value="Integrase_cat-core"/>
</dbReference>
<dbReference type="Pfam" id="PF00665">
    <property type="entry name" value="rve"/>
    <property type="match status" value="1"/>
</dbReference>
<keyword evidence="1" id="KW-0064">Aspartyl protease</keyword>
<dbReference type="PANTHER" id="PTHR11439">
    <property type="entry name" value="GAG-POL-RELATED RETROTRANSPOSON"/>
    <property type="match status" value="1"/>
</dbReference>
<proteinExistence type="predicted"/>
<keyword evidence="1" id="KW-0645">Protease</keyword>
<name>A0A438I743_VITVI</name>
<accession>A0A438I743</accession>